<evidence type="ECO:0000313" key="3">
    <source>
        <dbReference type="Proteomes" id="UP000317378"/>
    </source>
</evidence>
<proteinExistence type="predicted"/>
<organism evidence="2 3">
    <name type="scientific">Streptomyces sporangiiformans</name>
    <dbReference type="NCBI Taxonomy" id="2315329"/>
    <lineage>
        <taxon>Bacteria</taxon>
        <taxon>Bacillati</taxon>
        <taxon>Actinomycetota</taxon>
        <taxon>Actinomycetes</taxon>
        <taxon>Kitasatosporales</taxon>
        <taxon>Streptomycetaceae</taxon>
        <taxon>Streptomyces</taxon>
    </lineage>
</organism>
<feature type="compositionally biased region" description="Basic and acidic residues" evidence="1">
    <location>
        <begin position="52"/>
        <end position="69"/>
    </location>
</feature>
<keyword evidence="3" id="KW-1185">Reference proteome</keyword>
<evidence type="ECO:0000256" key="1">
    <source>
        <dbReference type="SAM" id="MobiDB-lite"/>
    </source>
</evidence>
<reference evidence="2 3" key="1">
    <citation type="submission" date="2019-06" db="EMBL/GenBank/DDBJ databases">
        <title>Streptomyces sporangiiformans sp. nov., a novel actinomycete isolated from soil in Mount Song.</title>
        <authorList>
            <person name="Han L."/>
        </authorList>
    </citation>
    <scope>NUCLEOTIDE SEQUENCE [LARGE SCALE GENOMIC DNA]</scope>
    <source>
        <strain evidence="2 3">NEAU-SSA 1</strain>
    </source>
</reference>
<sequence>MILIALLVPVLMMLLMLAMEAFEDFLFRPPEVPPTPPGGVDEPSSRSGPKSAEAEPQKDRAAARALRDR</sequence>
<name>A0A505DG14_9ACTN</name>
<dbReference type="EMBL" id="VCHX02000180">
    <property type="protein sequence ID" value="TPQ18046.1"/>
    <property type="molecule type" value="Genomic_DNA"/>
</dbReference>
<comment type="caution">
    <text evidence="2">The sequence shown here is derived from an EMBL/GenBank/DDBJ whole genome shotgun (WGS) entry which is preliminary data.</text>
</comment>
<dbReference type="AlphaFoldDB" id="A0A505DG14"/>
<accession>A0A505DG14</accession>
<protein>
    <submittedName>
        <fullName evidence="2">Uncharacterized protein</fullName>
    </submittedName>
</protein>
<dbReference type="Proteomes" id="UP000317378">
    <property type="component" value="Unassembled WGS sequence"/>
</dbReference>
<feature type="region of interest" description="Disordered" evidence="1">
    <location>
        <begin position="28"/>
        <end position="69"/>
    </location>
</feature>
<evidence type="ECO:0000313" key="2">
    <source>
        <dbReference type="EMBL" id="TPQ18046.1"/>
    </source>
</evidence>
<gene>
    <name evidence="2" type="ORF">FGD71_032745</name>
</gene>